<feature type="transmembrane region" description="Helical" evidence="1">
    <location>
        <begin position="132"/>
        <end position="158"/>
    </location>
</feature>
<sequence length="370" mass="39417">MEEVVPEPDNRVVSPNGARKSAAQTASRAIWVAIGFTAAAVLVGVIAFAGRLTPLSGGYSVGTVAGWATGIAAGVSALIGLIIAAGSHVGTLGWMRRRFWGWWVIDLLGLIIIHGAIATMAVLSMFQLFQRAFQGLVVDAIAATVMLCLVCAATSYFGFISASRASSSSISTLLAIFMAAGVLASMLLAENPYWWHQFFSELGTGQAGILSFWTFNTTLTVSGIVLTTLANFISQDLSAWAAYRHRQGKRRAFVEVLKIGMIIMGICLIGLSWVPINISDPIHTGFVQVLAVTFGLMLLTVPIWLPGAPAAIYVSSYLMLGLAVLALALWNPLGYYNLTALELAFAGIIFAWLVVLIRTLEAMISDVTAP</sequence>
<feature type="transmembrane region" description="Helical" evidence="1">
    <location>
        <begin position="312"/>
        <end position="330"/>
    </location>
</feature>
<protein>
    <recommendedName>
        <fullName evidence="4">DUF998 domain-containing protein</fullName>
    </recommendedName>
</protein>
<proteinExistence type="predicted"/>
<feature type="transmembrane region" description="Helical" evidence="1">
    <location>
        <begin position="64"/>
        <end position="87"/>
    </location>
</feature>
<evidence type="ECO:0000256" key="1">
    <source>
        <dbReference type="SAM" id="Phobius"/>
    </source>
</evidence>
<reference evidence="2" key="2">
    <citation type="submission" date="2021-09" db="EMBL/GenBank/DDBJ databases">
        <authorList>
            <person name="Gilroy R."/>
        </authorList>
    </citation>
    <scope>NUCLEOTIDE SEQUENCE</scope>
    <source>
        <strain evidence="2">ChiHjej13B12-14962</strain>
    </source>
</reference>
<dbReference type="Proteomes" id="UP000703315">
    <property type="component" value="Unassembled WGS sequence"/>
</dbReference>
<dbReference type="AlphaFoldDB" id="A0A921FNZ1"/>
<dbReference type="RefSeq" id="WP_303906431.1">
    <property type="nucleotide sequence ID" value="NZ_DYXC01000105.1"/>
</dbReference>
<evidence type="ECO:0000313" key="3">
    <source>
        <dbReference type="Proteomes" id="UP000703315"/>
    </source>
</evidence>
<feature type="transmembrane region" description="Helical" evidence="1">
    <location>
        <begin position="286"/>
        <end position="305"/>
    </location>
</feature>
<evidence type="ECO:0000313" key="2">
    <source>
        <dbReference type="EMBL" id="HJF15046.1"/>
    </source>
</evidence>
<evidence type="ECO:0008006" key="4">
    <source>
        <dbReference type="Google" id="ProtNLM"/>
    </source>
</evidence>
<comment type="caution">
    <text evidence="2">The sequence shown here is derived from an EMBL/GenBank/DDBJ whole genome shotgun (WGS) entry which is preliminary data.</text>
</comment>
<feature type="transmembrane region" description="Helical" evidence="1">
    <location>
        <begin position="209"/>
        <end position="233"/>
    </location>
</feature>
<organism evidence="2 3">
    <name type="scientific">Enteractinococcus helveticum</name>
    <dbReference type="NCBI Taxonomy" id="1837282"/>
    <lineage>
        <taxon>Bacteria</taxon>
        <taxon>Bacillati</taxon>
        <taxon>Actinomycetota</taxon>
        <taxon>Actinomycetes</taxon>
        <taxon>Micrococcales</taxon>
        <taxon>Micrococcaceae</taxon>
    </lineage>
</organism>
<feature type="transmembrane region" description="Helical" evidence="1">
    <location>
        <begin position="336"/>
        <end position="357"/>
    </location>
</feature>
<reference evidence="2" key="1">
    <citation type="journal article" date="2021" name="PeerJ">
        <title>Extensive microbial diversity within the chicken gut microbiome revealed by metagenomics and culture.</title>
        <authorList>
            <person name="Gilroy R."/>
            <person name="Ravi A."/>
            <person name="Getino M."/>
            <person name="Pursley I."/>
            <person name="Horton D.L."/>
            <person name="Alikhan N.F."/>
            <person name="Baker D."/>
            <person name="Gharbi K."/>
            <person name="Hall N."/>
            <person name="Watson M."/>
            <person name="Adriaenssens E.M."/>
            <person name="Foster-Nyarko E."/>
            <person name="Jarju S."/>
            <person name="Secka A."/>
            <person name="Antonio M."/>
            <person name="Oren A."/>
            <person name="Chaudhuri R.R."/>
            <person name="La Ragione R."/>
            <person name="Hildebrand F."/>
            <person name="Pallen M.J."/>
        </authorList>
    </citation>
    <scope>NUCLEOTIDE SEQUENCE</scope>
    <source>
        <strain evidence="2">ChiHjej13B12-14962</strain>
    </source>
</reference>
<feature type="transmembrane region" description="Helical" evidence="1">
    <location>
        <begin position="29"/>
        <end position="52"/>
    </location>
</feature>
<keyword evidence="1" id="KW-0472">Membrane</keyword>
<name>A0A921FNZ1_9MICC</name>
<feature type="transmembrane region" description="Helical" evidence="1">
    <location>
        <begin position="170"/>
        <end position="189"/>
    </location>
</feature>
<feature type="transmembrane region" description="Helical" evidence="1">
    <location>
        <begin position="99"/>
        <end position="126"/>
    </location>
</feature>
<accession>A0A921FNZ1</accession>
<keyword evidence="1" id="KW-1133">Transmembrane helix</keyword>
<keyword evidence="1" id="KW-0812">Transmembrane</keyword>
<dbReference type="EMBL" id="DYXC01000105">
    <property type="protein sequence ID" value="HJF15046.1"/>
    <property type="molecule type" value="Genomic_DNA"/>
</dbReference>
<feature type="transmembrane region" description="Helical" evidence="1">
    <location>
        <begin position="253"/>
        <end position="274"/>
    </location>
</feature>
<gene>
    <name evidence="2" type="ORF">K8V32_09640</name>
</gene>